<dbReference type="Pfam" id="PF15392">
    <property type="entry name" value="Joubert"/>
    <property type="match status" value="1"/>
</dbReference>
<proteinExistence type="predicted"/>
<evidence type="ECO:0000313" key="4">
    <source>
        <dbReference type="Proteomes" id="UP000236370"/>
    </source>
</evidence>
<feature type="region of interest" description="Disordered" evidence="2">
    <location>
        <begin position="2837"/>
        <end position="2859"/>
    </location>
</feature>
<feature type="region of interest" description="Disordered" evidence="2">
    <location>
        <begin position="1822"/>
        <end position="1852"/>
    </location>
</feature>
<protein>
    <submittedName>
        <fullName evidence="3">C5orf42 isoform 4</fullName>
    </submittedName>
</protein>
<accession>A0A2J8JS70</accession>
<feature type="region of interest" description="Disordered" evidence="2">
    <location>
        <begin position="3048"/>
        <end position="3082"/>
    </location>
</feature>
<comment type="caution">
    <text evidence="3">The sequence shown here is derived from an EMBL/GenBank/DDBJ whole genome shotgun (WGS) entry which is preliminary data.</text>
</comment>
<sequence>MEIRLEILTSTGIKQKKPWPRVSWLGKEKEAVFLLDDKFINEINLLSGKIKKKIPSLQPFLKDVIVLTTSSNDAWLAGVLTTGELFLWNKDQDCLKTIPITEKPKEMIKATVASSLRLYLYVSGNGKRIVLITPSGCIFLWEYLELKNILSSKSLSLAGRWSQVIPEEAVLLPSTEDKEAVVNAVFIKNELFGDCCLCSFTFYSGECLKLTFLAIRWHENVFTSVRSLPYHVHWAQQDCHLCSLIPKCESVKSRGALISAFSRDGLTLAVTLNQKDPKATQVLFINTLNFVTLCGSLKGCSNKSPVVPATLIRSYWVGDISWTHDSLFLACMLKRGSLVLLTCQGELLTLITFGCSIEFGPAEFIPLHPLITYRPQQFTFQDSNNSVDSSASDSDPMRQRFSIKAHSRLPYLVISDGYMVTTLRFLDSLSPSVHMRSLLLDSTQRLEKIYQSVILSKPKGKGLNLRSLNSLRSSLLEHQGNESSADFTVPKFLQAEETINENAADFQDFEAEETNEGRHFPDNLFPFWNKRDDVLCSSMKEGRLEFASMFDTIHAKDDSEETDRTITELHSIQKSLLAAWTIGISKTVTEKNLMLNYIVVCITHFFYILQFIKCPFPKLDLVLSKSSRHNAWILCIFQLFHQCLSIHYWDIRYKQDVGHLIKLTSNTIKLLLTQQQKGQLFSEKLLACFYLLKMVADNLNGVYILQPEVISASADGSKITAQDSLVVPIFQMFQDSGFQKNWSWNSFFKIHPQVVNPVQQPGHRLLILWRILYKKTLWYQAQLNRRVPEADSQLTERMTNEASTVKSLLCHLQANLQSTGDCLNQTLELKSINGEECFLLGSYEKSVQLWKKALQEIEEKGGRRTYFLQIRYYLSLLYCHLYSYNLNDAQGLCDQLAREILRWSQLPVKENKDFSGAAKSHFECGMVGDVHPEAAVRVVQSMARFMAAYFTNQQLCILPPHHVNVLPPLHIKTEQSFRLIPLQHSKVASVVRDQNLSNVWTVEYALELLFIGGLVPEAVWLAYKLGDWKTSVSIGVAFQLFCKHDSNFMRSKKKSLNLPLHMTPAQIFQEKLQCVLGQPASLEAKNEMGSKYKQFTDPIEEEDANLLFGSVQEVLKASVMADADILSETFQLLIDSAKDFSKRLWGLVPFGLYLPAPPLYCPQPAILSEEDGDDLLLKAEKNNRQKVSGILQRVLLLFRAAHCSFPVAQWYILQLRWARKVMQKIRMKGSLPSLSPFPQSLLNYCKGGIAFFRPGAAGDHKLDEVSIRAIGCFRELCALCWMLHVRDKLSYSCRQYQKARENVKGEKDLEVEFDSCMIEHCLSAVEWAYRMLPFSRFFNMEELIQDIILSLIGELPPIRKVAEIFVKAFPYPEDVRVPLRDKYHSLHQRLRHCVVKGPQTEEMMSVVMHSIQKVRVKALKRVQRNIGSFEVNIWEPIEEEKPDEAPGVDRYSLGTSLSRSTLTELGDSVVHSDADTFSEALSVEEKSRINIYQRNAPNHMELTSIRKPTDKRKMCNQKENPTKKEDHEKLSQNTLPVIGVWEFERDDDEYIKFLDLFLSYILERDLPYSRDADIPFLTSFSGKLREHELNSLLFDVHTTLKRHQSKTKSQNVFRAGSCFVVAPESYESEKSSSLNDEYGMHLENQELSSSVLVNQGIKPFLQYPSNEVNKNEGMSGLFGLKQSSIYKIQDDTREKCLIQRSSNHIFWTPKSIKTRRCIFKAIQCNDINPQEDLPLALNTFGSIGRLLEWMIRWSNRRLLCDSGITESSSEYSPVIRVKTSTAAILTSLWLLEQPYFATYKAKNAIIKMVENRDTGCQIGPNIERESKSDAGGSVAVATPGGTEERNGQNKSCQNILNRMPTEAENPDIKEINDDIISVTHNTKKEFIDIDENLLEVEAFTEEEMDMHVSDYEEDTEESVGGFRSPSLAICMMTLPQQLEEEFTEEVQCQREEPLETIMEEKSTEQKGTIEAFSHPGHTTPQSMQVDTSSEISSAQISTYKEKSSSVPLLIPNGVNVASQPPAPTPQKTQRNECTAQLPDCSESVRQMLQDEMFKLVQQINFMSLMQIVGSSFANLPDIQQLVQQSQSVHLGESQESNLRGCGDVDDSNKNLKERFFIKPPSMGENTREPRKNSPHCHEGTIPSGKNSTGNVQNVPHGSIPLCQLNGQPQKRGPIPSSQNLPSTSFYPAPAGNTHLYLLSTPSVFQKAPRLIPHAKTFSPGDGFPLLQFKSKQEFQPLFLHTGSIPQVPFRPLPQPREAWGLSDSFQPALPQRAAQTTPASHLNVSQYNTEARKKEVEQKTWAETVITEIPNHVNLDQYVGQENLTPQQDSSVFIKPEKLFDVKPGTLEISPHHSFGLPLLYLPLKPPNMFPSTSRASITVPSTPIQPIAEERKYPRLSLLHSHLSPENRCKKTQLIPLENLIAFKQSQQKLTHNLFEQGDAGHLQLLKVKIEPPEVRQGKDSKKRQRRRAEKELQEKRCEKLRRKPNVTFRPENSIINNDDSEIIKKPKEQQEHCGSHPLDDFDVPFEMLQDDNTSAGLHFMASVKKKAIGSQDASTNTDPEHEPLTAPQLLVPDVYLNLKLSSEMSEKPLSPSIPHTVTHLVGHTYINVIDIEANDLLQELPVREEPSNDNVIKQQSDHLAVPSSAELHYMAASVTNAVPPHNFKSQESANSSMDLFSKPAEVTPACLDGKSLRAGITEVKEPSVTSPTPSDIHQNKDLPKPEFRFKGQSTKSDSAEDYLLWKRLQGVSAACPAPSSAAHQLEHLSAKLQKIDEQLLAIQNIAENIEQDFPKPEMLDLHCDKIGPVDHIEFSSGPEFKKTLASKTISISEEVRFLTHMDEEDQSDKKETSEPEFSITENYSGQKTCVFPTADSAVSLSSSSDQNTTSPGMNSNDELCESVSVHPLQMTGLTDIADIIDDLIIKDGVSSEELGLTEQAMGTSRIQHYSGRHSQRTDKERREIQAWMKRKRKERMAKYLNELAEKRGQEHDPFCPRSNPLYMTSREIRLRQKMKHEKDRLLLSEHYSRRISQAYGLMNELLSESVQLPTLPQKPLPNKSSPTQSSRCQHCPSARGENQHGHSFLINRPGKVKYMSKPSYIHKRKSFGQPQGSPWPHGTATFTIQKKAGGAKAAVRKATQSPVTFQKGSNAPCRSLQHTKKHGSAGLAPQTKQVCVEYEREETVVSPWTIPSEIHKILHESHNSLLQDLSPTEEEEPEHPFGVGGVDSVSESTGSILSKLDWNAIEDMVASVEDQGLSVHWALDL</sequence>
<feature type="compositionally biased region" description="Polar residues" evidence="2">
    <location>
        <begin position="2705"/>
        <end position="2714"/>
    </location>
</feature>
<keyword evidence="1" id="KW-0175">Coiled coil</keyword>
<feature type="compositionally biased region" description="Polar residues" evidence="2">
    <location>
        <begin position="2883"/>
        <end position="2895"/>
    </location>
</feature>
<evidence type="ECO:0000313" key="3">
    <source>
        <dbReference type="EMBL" id="PNI25618.1"/>
    </source>
</evidence>
<organism evidence="3 4">
    <name type="scientific">Pan troglodytes</name>
    <name type="common">Chimpanzee</name>
    <dbReference type="NCBI Taxonomy" id="9598"/>
    <lineage>
        <taxon>Eukaryota</taxon>
        <taxon>Metazoa</taxon>
        <taxon>Chordata</taxon>
        <taxon>Craniata</taxon>
        <taxon>Vertebrata</taxon>
        <taxon>Euteleostomi</taxon>
        <taxon>Mammalia</taxon>
        <taxon>Eutheria</taxon>
        <taxon>Euarchontoglires</taxon>
        <taxon>Primates</taxon>
        <taxon>Haplorrhini</taxon>
        <taxon>Catarrhini</taxon>
        <taxon>Hominidae</taxon>
        <taxon>Pan</taxon>
    </lineage>
</organism>
<gene>
    <name evidence="3" type="ORF">CK820_G0044864</name>
</gene>
<feature type="region of interest" description="Disordered" evidence="2">
    <location>
        <begin position="3206"/>
        <end position="3226"/>
    </location>
</feature>
<dbReference type="InterPro" id="IPR028236">
    <property type="entry name" value="CPLANE1"/>
</dbReference>
<dbReference type="InterPro" id="IPR036322">
    <property type="entry name" value="WD40_repeat_dom_sf"/>
</dbReference>
<feature type="compositionally biased region" description="Basic and acidic residues" evidence="2">
    <location>
        <begin position="2715"/>
        <end position="2727"/>
    </location>
</feature>
<dbReference type="PANTHER" id="PTHR14492:SF4">
    <property type="entry name" value="CILIOGENESIS AND PLANAR POLARITY EFFECTOR 1"/>
    <property type="match status" value="1"/>
</dbReference>
<reference evidence="3 4" key="1">
    <citation type="submission" date="2017-12" db="EMBL/GenBank/DDBJ databases">
        <title>High-resolution comparative analysis of great ape genomes.</title>
        <authorList>
            <person name="Pollen A."/>
            <person name="Hastie A."/>
            <person name="Hormozdiari F."/>
            <person name="Dougherty M."/>
            <person name="Liu R."/>
            <person name="Chaisson M."/>
            <person name="Hoppe E."/>
            <person name="Hill C."/>
            <person name="Pang A."/>
            <person name="Hillier L."/>
            <person name="Baker C."/>
            <person name="Armstrong J."/>
            <person name="Shendure J."/>
            <person name="Paten B."/>
            <person name="Wilson R."/>
            <person name="Chao H."/>
            <person name="Schneider V."/>
            <person name="Ventura M."/>
            <person name="Kronenberg Z."/>
            <person name="Murali S."/>
            <person name="Gordon D."/>
            <person name="Cantsilieris S."/>
            <person name="Munson K."/>
            <person name="Nelson B."/>
            <person name="Raja A."/>
            <person name="Underwood J."/>
            <person name="Diekhans M."/>
            <person name="Fiddes I."/>
            <person name="Haussler D."/>
            <person name="Eichler E."/>
        </authorList>
    </citation>
    <scope>NUCLEOTIDE SEQUENCE [LARGE SCALE GENOMIC DNA]</scope>
    <source>
        <strain evidence="3">Yerkes chimp pedigree #C0471</strain>
    </source>
</reference>
<dbReference type="SUPFAM" id="SSF50978">
    <property type="entry name" value="WD40 repeat-like"/>
    <property type="match status" value="1"/>
</dbReference>
<dbReference type="Proteomes" id="UP000236370">
    <property type="component" value="Unassembled WGS sequence"/>
</dbReference>
<feature type="region of interest" description="Disordered" evidence="2">
    <location>
        <begin position="2702"/>
        <end position="2731"/>
    </location>
</feature>
<dbReference type="EMBL" id="NBAG03000430">
    <property type="protein sequence ID" value="PNI25618.1"/>
    <property type="molecule type" value="Genomic_DNA"/>
</dbReference>
<evidence type="ECO:0000256" key="2">
    <source>
        <dbReference type="SAM" id="MobiDB-lite"/>
    </source>
</evidence>
<evidence type="ECO:0000256" key="1">
    <source>
        <dbReference type="SAM" id="Coils"/>
    </source>
</evidence>
<feature type="coiled-coil region" evidence="1">
    <location>
        <begin position="2763"/>
        <end position="2790"/>
    </location>
</feature>
<feature type="compositionally biased region" description="Basic and acidic residues" evidence="2">
    <location>
        <begin position="2125"/>
        <end position="2138"/>
    </location>
</feature>
<feature type="compositionally biased region" description="Polar residues" evidence="2">
    <location>
        <begin position="2175"/>
        <end position="2185"/>
    </location>
</feature>
<feature type="region of interest" description="Disordered" evidence="2">
    <location>
        <begin position="2451"/>
        <end position="2475"/>
    </location>
</feature>
<name>A0A2J8JS70_PANTR</name>
<feature type="region of interest" description="Disordered" evidence="2">
    <location>
        <begin position="2167"/>
        <end position="2186"/>
    </location>
</feature>
<feature type="compositionally biased region" description="Basic and acidic residues" evidence="2">
    <location>
        <begin position="2837"/>
        <end position="2851"/>
    </location>
</feature>
<feature type="region of interest" description="Disordered" evidence="2">
    <location>
        <begin position="2876"/>
        <end position="2896"/>
    </location>
</feature>
<dbReference type="PANTHER" id="PTHR14492">
    <property type="entry name" value="JBTS17"/>
    <property type="match status" value="1"/>
</dbReference>
<feature type="compositionally biased region" description="Basic and acidic residues" evidence="2">
    <location>
        <begin position="2451"/>
        <end position="2461"/>
    </location>
</feature>
<feature type="compositionally biased region" description="Polar residues" evidence="2">
    <location>
        <begin position="2143"/>
        <end position="2152"/>
    </location>
</feature>
<feature type="compositionally biased region" description="Polar residues" evidence="2">
    <location>
        <begin position="3056"/>
        <end position="3066"/>
    </location>
</feature>
<feature type="region of interest" description="Disordered" evidence="2">
    <location>
        <begin position="2117"/>
        <end position="2152"/>
    </location>
</feature>